<name>A0ABN6K1R2_9ACTO</name>
<comment type="similarity">
    <text evidence="1">Belongs to the protein kinase superfamily. RIO-type Ser/Thr kinase family.</text>
</comment>
<dbReference type="InterPro" id="IPR051272">
    <property type="entry name" value="RIO-type_Ser/Thr_kinase"/>
</dbReference>
<dbReference type="Gene3D" id="1.10.510.10">
    <property type="entry name" value="Transferase(Phosphotransferase) domain 1"/>
    <property type="match status" value="1"/>
</dbReference>
<dbReference type="Pfam" id="PF01163">
    <property type="entry name" value="RIO1"/>
    <property type="match status" value="1"/>
</dbReference>
<evidence type="ECO:0000313" key="15">
    <source>
        <dbReference type="Proteomes" id="UP000824496"/>
    </source>
</evidence>
<dbReference type="RefSeq" id="WP_223910351.1">
    <property type="nucleotide sequence ID" value="NZ_AP025017.1"/>
</dbReference>
<evidence type="ECO:0000256" key="11">
    <source>
        <dbReference type="ARBA" id="ARBA00048679"/>
    </source>
</evidence>
<evidence type="ECO:0000256" key="7">
    <source>
        <dbReference type="ARBA" id="ARBA00022777"/>
    </source>
</evidence>
<evidence type="ECO:0000256" key="5">
    <source>
        <dbReference type="ARBA" id="ARBA00022723"/>
    </source>
</evidence>
<keyword evidence="8" id="KW-0067">ATP-binding</keyword>
<evidence type="ECO:0000259" key="13">
    <source>
        <dbReference type="SMART" id="SM00090"/>
    </source>
</evidence>
<accession>A0ABN6K1R2</accession>
<evidence type="ECO:0000256" key="6">
    <source>
        <dbReference type="ARBA" id="ARBA00022741"/>
    </source>
</evidence>
<evidence type="ECO:0000256" key="1">
    <source>
        <dbReference type="ARBA" id="ARBA00009196"/>
    </source>
</evidence>
<dbReference type="EC" id="2.7.11.1" evidence="2"/>
<evidence type="ECO:0000256" key="4">
    <source>
        <dbReference type="ARBA" id="ARBA00022679"/>
    </source>
</evidence>
<comment type="catalytic activity">
    <reaction evidence="11">
        <text>L-seryl-[protein] + ATP = O-phospho-L-seryl-[protein] + ADP + H(+)</text>
        <dbReference type="Rhea" id="RHEA:17989"/>
        <dbReference type="Rhea" id="RHEA-COMP:9863"/>
        <dbReference type="Rhea" id="RHEA-COMP:11604"/>
        <dbReference type="ChEBI" id="CHEBI:15378"/>
        <dbReference type="ChEBI" id="CHEBI:29999"/>
        <dbReference type="ChEBI" id="CHEBI:30616"/>
        <dbReference type="ChEBI" id="CHEBI:83421"/>
        <dbReference type="ChEBI" id="CHEBI:456216"/>
        <dbReference type="EC" id="2.7.11.1"/>
    </reaction>
</comment>
<dbReference type="Proteomes" id="UP000824496">
    <property type="component" value="Chromosome"/>
</dbReference>
<dbReference type="SUPFAM" id="SSF56112">
    <property type="entry name" value="Protein kinase-like (PK-like)"/>
    <property type="match status" value="1"/>
</dbReference>
<dbReference type="EMBL" id="AP025017">
    <property type="protein sequence ID" value="BDA63526.1"/>
    <property type="molecule type" value="Genomic_DNA"/>
</dbReference>
<keyword evidence="6" id="KW-0547">Nucleotide-binding</keyword>
<evidence type="ECO:0000256" key="3">
    <source>
        <dbReference type="ARBA" id="ARBA00022527"/>
    </source>
</evidence>
<organism evidence="14 15">
    <name type="scientific">Actinomyces capricornis</name>
    <dbReference type="NCBI Taxonomy" id="2755559"/>
    <lineage>
        <taxon>Bacteria</taxon>
        <taxon>Bacillati</taxon>
        <taxon>Actinomycetota</taxon>
        <taxon>Actinomycetes</taxon>
        <taxon>Actinomycetales</taxon>
        <taxon>Actinomycetaceae</taxon>
        <taxon>Actinomyces</taxon>
    </lineage>
</organism>
<reference evidence="14 15" key="1">
    <citation type="submission" date="2021-08" db="EMBL/GenBank/DDBJ databases">
        <title>Whole genome sequence of novel Actinomyces species strain MAS-1.</title>
        <authorList>
            <person name="Saito M."/>
            <person name="Kuwahara N."/>
            <person name="Takizawa T."/>
            <person name="Gotouda H."/>
            <person name="Ochiai T."/>
        </authorList>
    </citation>
    <scope>NUCLEOTIDE SEQUENCE [LARGE SCALE GENOMIC DNA]</scope>
    <source>
        <strain evidence="14 15">MAS-1</strain>
    </source>
</reference>
<dbReference type="GO" id="GO:0004674">
    <property type="term" value="F:protein serine/threonine kinase activity"/>
    <property type="evidence" value="ECO:0007669"/>
    <property type="project" value="UniProtKB-KW"/>
</dbReference>
<evidence type="ECO:0000256" key="12">
    <source>
        <dbReference type="SAM" id="MobiDB-lite"/>
    </source>
</evidence>
<sequence>MSEFIAGTRPSQWAQMTPGRTLGPEPHPPWLVTSAEAVEHERGVVRTGKEAEAYLIERVAPDGGSCLMLCKRYRPFLPTTTMLTTNNGDDRKVAGSREKRALARRTRFGIGMEKSEWAAAELRFLRLFYEAGLAVPYPIQYLGHEVVMEWIGDDDGQASPRVCDIDLDPGLATHLYEQITDFLIFLIGAARLGYAHGDLSVYNVLVRHGDAVIIDCPQVVDIARNPLGPSLLERDCVNVTRWLAERGATARDPQELLSLTIAEAWSS</sequence>
<dbReference type="InterPro" id="IPR011009">
    <property type="entry name" value="Kinase-like_dom_sf"/>
</dbReference>
<dbReference type="SMART" id="SM00090">
    <property type="entry name" value="RIO"/>
    <property type="match status" value="1"/>
</dbReference>
<keyword evidence="3 14" id="KW-0723">Serine/threonine-protein kinase</keyword>
<evidence type="ECO:0000256" key="2">
    <source>
        <dbReference type="ARBA" id="ARBA00012513"/>
    </source>
</evidence>
<keyword evidence="9" id="KW-0460">Magnesium</keyword>
<comment type="catalytic activity">
    <reaction evidence="10">
        <text>L-threonyl-[protein] + ATP = O-phospho-L-threonyl-[protein] + ADP + H(+)</text>
        <dbReference type="Rhea" id="RHEA:46608"/>
        <dbReference type="Rhea" id="RHEA-COMP:11060"/>
        <dbReference type="Rhea" id="RHEA-COMP:11605"/>
        <dbReference type="ChEBI" id="CHEBI:15378"/>
        <dbReference type="ChEBI" id="CHEBI:30013"/>
        <dbReference type="ChEBI" id="CHEBI:30616"/>
        <dbReference type="ChEBI" id="CHEBI:61977"/>
        <dbReference type="ChEBI" id="CHEBI:456216"/>
        <dbReference type="EC" id="2.7.11.1"/>
    </reaction>
</comment>
<evidence type="ECO:0000313" key="14">
    <source>
        <dbReference type="EMBL" id="BDA63526.1"/>
    </source>
</evidence>
<dbReference type="PANTHER" id="PTHR45723">
    <property type="entry name" value="SERINE/THREONINE-PROTEIN KINASE RIO1"/>
    <property type="match status" value="1"/>
</dbReference>
<evidence type="ECO:0000256" key="8">
    <source>
        <dbReference type="ARBA" id="ARBA00022840"/>
    </source>
</evidence>
<gene>
    <name evidence="14" type="ORF">MANAM107_03600</name>
</gene>
<feature type="domain" description="RIO kinase" evidence="13">
    <location>
        <begin position="31"/>
        <end position="263"/>
    </location>
</feature>
<keyword evidence="15" id="KW-1185">Reference proteome</keyword>
<protein>
    <recommendedName>
        <fullName evidence="2">non-specific serine/threonine protein kinase</fullName>
        <ecNumber evidence="2">2.7.11.1</ecNumber>
    </recommendedName>
</protein>
<keyword evidence="7 14" id="KW-0418">Kinase</keyword>
<evidence type="ECO:0000256" key="9">
    <source>
        <dbReference type="ARBA" id="ARBA00022842"/>
    </source>
</evidence>
<evidence type="ECO:0000256" key="10">
    <source>
        <dbReference type="ARBA" id="ARBA00047899"/>
    </source>
</evidence>
<dbReference type="Gene3D" id="3.30.200.20">
    <property type="entry name" value="Phosphorylase Kinase, domain 1"/>
    <property type="match status" value="1"/>
</dbReference>
<proteinExistence type="inferred from homology"/>
<keyword evidence="4" id="KW-0808">Transferase</keyword>
<dbReference type="InterPro" id="IPR000687">
    <property type="entry name" value="RIO_kinase"/>
</dbReference>
<dbReference type="InterPro" id="IPR018934">
    <property type="entry name" value="RIO_dom"/>
</dbReference>
<keyword evidence="5" id="KW-0479">Metal-binding</keyword>
<feature type="region of interest" description="Disordered" evidence="12">
    <location>
        <begin position="1"/>
        <end position="27"/>
    </location>
</feature>